<dbReference type="GO" id="GO:0005886">
    <property type="term" value="C:plasma membrane"/>
    <property type="evidence" value="ECO:0007669"/>
    <property type="project" value="TreeGrafter"/>
</dbReference>
<dbReference type="PANTHER" id="PTHR22943:SF248">
    <property type="entry name" value="SEVEN TM RECEPTOR"/>
    <property type="match status" value="1"/>
</dbReference>
<organism evidence="2 3">
    <name type="scientific">Caenorhabditis angaria</name>
    <dbReference type="NCBI Taxonomy" id="860376"/>
    <lineage>
        <taxon>Eukaryota</taxon>
        <taxon>Metazoa</taxon>
        <taxon>Ecdysozoa</taxon>
        <taxon>Nematoda</taxon>
        <taxon>Chromadorea</taxon>
        <taxon>Rhabditida</taxon>
        <taxon>Rhabditina</taxon>
        <taxon>Rhabditomorpha</taxon>
        <taxon>Rhabditoidea</taxon>
        <taxon>Rhabditidae</taxon>
        <taxon>Peloderinae</taxon>
        <taxon>Caenorhabditis</taxon>
    </lineage>
</organism>
<gene>
    <name evidence="2" type="ORF">CAMP_LOCUS16531</name>
</gene>
<keyword evidence="3" id="KW-1185">Reference proteome</keyword>
<dbReference type="SUPFAM" id="SSF81321">
    <property type="entry name" value="Family A G protein-coupled receptor-like"/>
    <property type="match status" value="1"/>
</dbReference>
<sequence>MGSYKVLLGYTSIYELSFAILDIIIAPFFYALVVQTIIPIVLLHFPAAITLLSAVFNIDLGFISGIPIITLAIFPAVDPLPTIFIIKSYRNATKYIRKENLIYFCFYFKTTIVQDNFFQGEGVAVFLMNILLISSLSFMLYFGFQCYEFMRKQFIKDSNTSRFSPEYRDNQVQFSHALIVQTIIPLLFIYFPAAIIFISAVFHINLGFISNVATITISIFPAIDPIPTIFVIKSYRESTKSILQSVFTFWKKSNAPTINSRT</sequence>
<evidence type="ECO:0000313" key="3">
    <source>
        <dbReference type="Proteomes" id="UP001152747"/>
    </source>
</evidence>
<evidence type="ECO:0000256" key="1">
    <source>
        <dbReference type="SAM" id="Phobius"/>
    </source>
</evidence>
<dbReference type="GO" id="GO:0042048">
    <property type="term" value="P:olfactory behavior"/>
    <property type="evidence" value="ECO:0007669"/>
    <property type="project" value="TreeGrafter"/>
</dbReference>
<protein>
    <submittedName>
        <fullName evidence="2">Uncharacterized protein</fullName>
    </submittedName>
</protein>
<dbReference type="PANTHER" id="PTHR22943">
    <property type="entry name" value="7-TRANSMEMBRANE DOMAIN RECEPTOR C.ELEGANS"/>
    <property type="match status" value="1"/>
</dbReference>
<evidence type="ECO:0000313" key="2">
    <source>
        <dbReference type="EMBL" id="CAI5453894.1"/>
    </source>
</evidence>
<feature type="transmembrane region" description="Helical" evidence="1">
    <location>
        <begin position="124"/>
        <end position="144"/>
    </location>
</feature>
<keyword evidence="1" id="KW-1133">Transmembrane helix</keyword>
<keyword evidence="1" id="KW-0472">Membrane</keyword>
<reference evidence="2" key="1">
    <citation type="submission" date="2022-11" db="EMBL/GenBank/DDBJ databases">
        <authorList>
            <person name="Kikuchi T."/>
        </authorList>
    </citation>
    <scope>NUCLEOTIDE SEQUENCE</scope>
    <source>
        <strain evidence="2">PS1010</strain>
    </source>
</reference>
<dbReference type="InterPro" id="IPR019428">
    <property type="entry name" value="7TM_GPCR_serpentine_rcpt_Str"/>
</dbReference>
<dbReference type="EMBL" id="CANHGI010000006">
    <property type="protein sequence ID" value="CAI5453894.1"/>
    <property type="molecule type" value="Genomic_DNA"/>
</dbReference>
<feature type="transmembrane region" description="Helical" evidence="1">
    <location>
        <begin position="208"/>
        <end position="232"/>
    </location>
</feature>
<dbReference type="Proteomes" id="UP001152747">
    <property type="component" value="Unassembled WGS sequence"/>
</dbReference>
<dbReference type="Pfam" id="PF10326">
    <property type="entry name" value="7TM_GPCR_Str"/>
    <property type="match status" value="2"/>
</dbReference>
<comment type="caution">
    <text evidence="2">The sequence shown here is derived from an EMBL/GenBank/DDBJ whole genome shotgun (WGS) entry which is preliminary data.</text>
</comment>
<proteinExistence type="predicted"/>
<feature type="transmembrane region" description="Helical" evidence="1">
    <location>
        <begin position="178"/>
        <end position="202"/>
    </location>
</feature>
<accession>A0A9P1N8Q4</accession>
<dbReference type="AlphaFoldDB" id="A0A9P1N8Q4"/>
<name>A0A9P1N8Q4_9PELO</name>
<keyword evidence="1" id="KW-0812">Transmembrane</keyword>
<dbReference type="GO" id="GO:0038022">
    <property type="term" value="F:G protein-coupled olfactory receptor activity"/>
    <property type="evidence" value="ECO:0007669"/>
    <property type="project" value="TreeGrafter"/>
</dbReference>